<dbReference type="EMBL" id="QRQN01000022">
    <property type="protein sequence ID" value="RHN04968.1"/>
    <property type="molecule type" value="Genomic_DNA"/>
</dbReference>
<dbReference type="Proteomes" id="UP000283586">
    <property type="component" value="Unassembled WGS sequence"/>
</dbReference>
<comment type="caution">
    <text evidence="2">The sequence shown here is derived from an EMBL/GenBank/DDBJ whole genome shotgun (WGS) entry which is preliminary data.</text>
</comment>
<evidence type="ECO:0000313" key="1">
    <source>
        <dbReference type="EMBL" id="RHG28195.1"/>
    </source>
</evidence>
<name>A0A3R6JDS2_9FIRM</name>
<proteinExistence type="predicted"/>
<dbReference type="EMBL" id="QRID01000008">
    <property type="protein sequence ID" value="RHG28195.1"/>
    <property type="molecule type" value="Genomic_DNA"/>
</dbReference>
<evidence type="ECO:0000313" key="4">
    <source>
        <dbReference type="Proteomes" id="UP000284051"/>
    </source>
</evidence>
<dbReference type="AlphaFoldDB" id="A0A3R6JDS2"/>
<sequence>MYFRSRNADAAMHVRNRNVDTGMRFRSRNADAVMHVRNRNVDTGMRFRSRNADTGIIILENKRGNKE</sequence>
<evidence type="ECO:0000313" key="2">
    <source>
        <dbReference type="EMBL" id="RHN04968.1"/>
    </source>
</evidence>
<evidence type="ECO:0000313" key="3">
    <source>
        <dbReference type="Proteomes" id="UP000283586"/>
    </source>
</evidence>
<dbReference type="Proteomes" id="UP000284051">
    <property type="component" value="Unassembled WGS sequence"/>
</dbReference>
<protein>
    <submittedName>
        <fullName evidence="2">Uncharacterized protein</fullName>
    </submittedName>
</protein>
<accession>A0A3R6JDS2</accession>
<gene>
    <name evidence="1" type="ORF">DW264_09675</name>
    <name evidence="2" type="ORF">DWZ31_15340</name>
</gene>
<organism evidence="2 3">
    <name type="scientific">Roseburia intestinalis</name>
    <dbReference type="NCBI Taxonomy" id="166486"/>
    <lineage>
        <taxon>Bacteria</taxon>
        <taxon>Bacillati</taxon>
        <taxon>Bacillota</taxon>
        <taxon>Clostridia</taxon>
        <taxon>Lachnospirales</taxon>
        <taxon>Lachnospiraceae</taxon>
        <taxon>Roseburia</taxon>
    </lineage>
</organism>
<reference evidence="3 4" key="1">
    <citation type="submission" date="2018-08" db="EMBL/GenBank/DDBJ databases">
        <title>A genome reference for cultivated species of the human gut microbiota.</title>
        <authorList>
            <person name="Zou Y."/>
            <person name="Xue W."/>
            <person name="Luo G."/>
        </authorList>
    </citation>
    <scope>NUCLEOTIDE SEQUENCE [LARGE SCALE GENOMIC DNA]</scope>
    <source>
        <strain evidence="2 3">AF31-21AC</strain>
        <strain evidence="1 4">AM22-21LB</strain>
    </source>
</reference>